<evidence type="ECO:0000313" key="1">
    <source>
        <dbReference type="EMBL" id="OHA43098.1"/>
    </source>
</evidence>
<evidence type="ECO:0000313" key="2">
    <source>
        <dbReference type="Proteomes" id="UP000176355"/>
    </source>
</evidence>
<reference evidence="1 2" key="1">
    <citation type="journal article" date="2016" name="Nat. Commun.">
        <title>Thousands of microbial genomes shed light on interconnected biogeochemical processes in an aquifer system.</title>
        <authorList>
            <person name="Anantharaman K."/>
            <person name="Brown C.T."/>
            <person name="Hug L.A."/>
            <person name="Sharon I."/>
            <person name="Castelle C.J."/>
            <person name="Probst A.J."/>
            <person name="Thomas B.C."/>
            <person name="Singh A."/>
            <person name="Wilkins M.J."/>
            <person name="Karaoz U."/>
            <person name="Brodie E.L."/>
            <person name="Williams K.H."/>
            <person name="Hubbard S.S."/>
            <person name="Banfield J.F."/>
        </authorList>
    </citation>
    <scope>NUCLEOTIDE SEQUENCE [LARGE SCALE GENOMIC DNA]</scope>
</reference>
<proteinExistence type="predicted"/>
<protein>
    <submittedName>
        <fullName evidence="1">Uncharacterized protein</fullName>
    </submittedName>
</protein>
<comment type="caution">
    <text evidence="1">The sequence shown here is derived from an EMBL/GenBank/DDBJ whole genome shotgun (WGS) entry which is preliminary data.</text>
</comment>
<dbReference type="STRING" id="1802333.A3G03_02285"/>
<organism evidence="1 2">
    <name type="scientific">Candidatus Taylorbacteria bacterium RIFCSPLOWO2_12_FULL_44_15c</name>
    <dbReference type="NCBI Taxonomy" id="1802333"/>
    <lineage>
        <taxon>Bacteria</taxon>
        <taxon>Candidatus Tayloriibacteriota</taxon>
    </lineage>
</organism>
<accession>A0A1G2P428</accession>
<dbReference type="Proteomes" id="UP000176355">
    <property type="component" value="Unassembled WGS sequence"/>
</dbReference>
<dbReference type="EMBL" id="MHSL01000032">
    <property type="protein sequence ID" value="OHA43098.1"/>
    <property type="molecule type" value="Genomic_DNA"/>
</dbReference>
<name>A0A1G2P428_9BACT</name>
<sequence>MKKHWSVDTTELEKDPEAFAIWSLEQRINWGIGKERMKETELRKYWDRIDIDPFKRRALGLALFP</sequence>
<dbReference type="AlphaFoldDB" id="A0A1G2P428"/>
<gene>
    <name evidence="1" type="ORF">A3G03_02285</name>
</gene>